<feature type="domain" description="Serine aminopeptidase S33" evidence="1">
    <location>
        <begin position="19"/>
        <end position="275"/>
    </location>
</feature>
<name>A0A512AHJ8_9SPHN</name>
<dbReference type="Proteomes" id="UP000321464">
    <property type="component" value="Unassembled WGS sequence"/>
</dbReference>
<organism evidence="2 3">
    <name type="scientific">Novosphingobium sediminis</name>
    <dbReference type="NCBI Taxonomy" id="707214"/>
    <lineage>
        <taxon>Bacteria</taxon>
        <taxon>Pseudomonadati</taxon>
        <taxon>Pseudomonadota</taxon>
        <taxon>Alphaproteobacteria</taxon>
        <taxon>Sphingomonadales</taxon>
        <taxon>Sphingomonadaceae</taxon>
        <taxon>Novosphingobium</taxon>
    </lineage>
</organism>
<reference evidence="2 3" key="1">
    <citation type="submission" date="2019-07" db="EMBL/GenBank/DDBJ databases">
        <title>Whole genome shotgun sequence of Novosphingobium sediminis NBRC 106119.</title>
        <authorList>
            <person name="Hosoyama A."/>
            <person name="Uohara A."/>
            <person name="Ohji S."/>
            <person name="Ichikawa N."/>
        </authorList>
    </citation>
    <scope>NUCLEOTIDE SEQUENCE [LARGE SCALE GENOMIC DNA]</scope>
    <source>
        <strain evidence="2 3">NBRC 106119</strain>
    </source>
</reference>
<dbReference type="EMBL" id="BJYR01000007">
    <property type="protein sequence ID" value="GEN99190.1"/>
    <property type="molecule type" value="Genomic_DNA"/>
</dbReference>
<comment type="caution">
    <text evidence="2">The sequence shown here is derived from an EMBL/GenBank/DDBJ whole genome shotgun (WGS) entry which is preliminary data.</text>
</comment>
<dbReference type="PANTHER" id="PTHR11614">
    <property type="entry name" value="PHOSPHOLIPASE-RELATED"/>
    <property type="match status" value="1"/>
</dbReference>
<evidence type="ECO:0000313" key="2">
    <source>
        <dbReference type="EMBL" id="GEN99190.1"/>
    </source>
</evidence>
<keyword evidence="3" id="KW-1185">Reference proteome</keyword>
<evidence type="ECO:0000259" key="1">
    <source>
        <dbReference type="Pfam" id="PF12146"/>
    </source>
</evidence>
<protein>
    <submittedName>
        <fullName evidence="2">Lysophospholipase</fullName>
    </submittedName>
</protein>
<dbReference type="AlphaFoldDB" id="A0A512AHJ8"/>
<gene>
    <name evidence="2" type="ORF">NSE01_10230</name>
</gene>
<dbReference type="Gene3D" id="3.40.50.1820">
    <property type="entry name" value="alpha/beta hydrolase"/>
    <property type="match status" value="1"/>
</dbReference>
<sequence length="298" mass="32529">MPDGHPLRRISLDPPAGTPTRGSILFMPGRADFYEKYLETLAEWAAAGWHVSAADWRGQGASGRMTANPLVGHIEDFSIWVADLGALWSDWVRTTPGPHVLAGHSMGGHLVLRAVAEGAASPDAVVLSAPMLGFVTPIPPFVQHIYGRIMCRIGDPERMAWKVSEKPGAPGHDRISLLTHDADRYSDELWWRAERPELEIGPASWHWVERAAASIETLRAPGVLEAVMAPVLVLAAKKDALVSWPAIEKAAERLPRGELVAWGAEARHELLREADPVRRQVMSAITSFLDRAVPAKAA</sequence>
<dbReference type="InterPro" id="IPR029058">
    <property type="entry name" value="AB_hydrolase_fold"/>
</dbReference>
<dbReference type="Pfam" id="PF12146">
    <property type="entry name" value="Hydrolase_4"/>
    <property type="match status" value="1"/>
</dbReference>
<accession>A0A512AHJ8</accession>
<dbReference type="SUPFAM" id="SSF53474">
    <property type="entry name" value="alpha/beta-Hydrolases"/>
    <property type="match status" value="1"/>
</dbReference>
<evidence type="ECO:0000313" key="3">
    <source>
        <dbReference type="Proteomes" id="UP000321464"/>
    </source>
</evidence>
<dbReference type="InterPro" id="IPR022742">
    <property type="entry name" value="Hydrolase_4"/>
</dbReference>
<dbReference type="InterPro" id="IPR051044">
    <property type="entry name" value="MAG_DAG_Lipase"/>
</dbReference>
<proteinExistence type="predicted"/>